<feature type="region of interest" description="Disordered" evidence="1">
    <location>
        <begin position="387"/>
        <end position="411"/>
    </location>
</feature>
<feature type="domain" description="BTB" evidence="2">
    <location>
        <begin position="103"/>
        <end position="208"/>
    </location>
</feature>
<dbReference type="eggNOG" id="ENOG502RTKZ">
    <property type="taxonomic scope" value="Eukaryota"/>
</dbReference>
<evidence type="ECO:0000313" key="3">
    <source>
        <dbReference type="Proteomes" id="UP000095282"/>
    </source>
</evidence>
<accession>A0A1I7UMC1</accession>
<proteinExistence type="predicted"/>
<feature type="compositionally biased region" description="Basic residues" evidence="1">
    <location>
        <begin position="59"/>
        <end position="68"/>
    </location>
</feature>
<dbReference type="Pfam" id="PF00651">
    <property type="entry name" value="BTB"/>
    <property type="match status" value="1"/>
</dbReference>
<dbReference type="InterPro" id="IPR000210">
    <property type="entry name" value="BTB/POZ_dom"/>
</dbReference>
<evidence type="ECO:0000256" key="1">
    <source>
        <dbReference type="SAM" id="MobiDB-lite"/>
    </source>
</evidence>
<keyword evidence="3" id="KW-1185">Reference proteome</keyword>
<evidence type="ECO:0000313" key="4">
    <source>
        <dbReference type="WBParaSite" id="Csp11.Scaffold630.g17401.t2"/>
    </source>
</evidence>
<dbReference type="InterPro" id="IPR011333">
    <property type="entry name" value="SKP1/BTB/POZ_sf"/>
</dbReference>
<name>A0A1I7UMC1_9PELO</name>
<dbReference type="Gene3D" id="3.30.710.10">
    <property type="entry name" value="Potassium Channel Kv1.1, Chain A"/>
    <property type="match status" value="1"/>
</dbReference>
<evidence type="ECO:0000259" key="2">
    <source>
        <dbReference type="Pfam" id="PF00651"/>
    </source>
</evidence>
<protein>
    <submittedName>
        <fullName evidence="4">BTB domain-containing protein</fullName>
    </submittedName>
</protein>
<dbReference type="PANTHER" id="PTHR22743">
    <property type="entry name" value="MEPRIN/TRAF-LIKE MATH FAMILY-C.ELEGANS"/>
    <property type="match status" value="1"/>
</dbReference>
<dbReference type="SUPFAM" id="SSF54695">
    <property type="entry name" value="POZ domain"/>
    <property type="match status" value="1"/>
</dbReference>
<sequence length="411" mass="47790">MASFLKKLVEHRSKSPQKRTQEQESFGIHSWNTEPREIDDVFYPPKSPEMPAPGPLMRTRSHSPRKLRRETNEERKLKSKSKSPQKSTVINQLDYLNSQCHLEGCQAYIVVTSTRFMLCRHQLCHASVFFKDLLSGGSKESNKDYYVNVSNLSDPTPSTQFRWFVESCIPCPALKDISDETLETCMRLSQRFQAKGLELRCMKYLIENAHARQPIVALCWLNWALKHNFDAQTHAALLPSVSRLSLNALQRHRHMITEHIYSDIITAKLRATYDKTVQVFLAIHKIDHFTADLDICPRCKRTKDGMKIKVHCDPCRKQVGCDRCYQAGCEISMREDLQAFFKCPHGMTPINDTTDDCHCQIPHMAQYLGNTPTMRFQENNDEYMIPNDQLTKMERKSRKKQQKRSEDQFQK</sequence>
<dbReference type="AlphaFoldDB" id="A0A1I7UMC1"/>
<dbReference type="Proteomes" id="UP000095282">
    <property type="component" value="Unplaced"/>
</dbReference>
<organism evidence="3 4">
    <name type="scientific">Caenorhabditis tropicalis</name>
    <dbReference type="NCBI Taxonomy" id="1561998"/>
    <lineage>
        <taxon>Eukaryota</taxon>
        <taxon>Metazoa</taxon>
        <taxon>Ecdysozoa</taxon>
        <taxon>Nematoda</taxon>
        <taxon>Chromadorea</taxon>
        <taxon>Rhabditida</taxon>
        <taxon>Rhabditina</taxon>
        <taxon>Rhabditomorpha</taxon>
        <taxon>Rhabditoidea</taxon>
        <taxon>Rhabditidae</taxon>
        <taxon>Peloderinae</taxon>
        <taxon>Caenorhabditis</taxon>
    </lineage>
</organism>
<dbReference type="InterPro" id="IPR052664">
    <property type="entry name" value="BTB-MATH_domain_protein"/>
</dbReference>
<dbReference type="PANTHER" id="PTHR22743:SF171">
    <property type="entry name" value="BTB DOMAIN-CONTAINING PROTEIN"/>
    <property type="match status" value="1"/>
</dbReference>
<reference evidence="4" key="1">
    <citation type="submission" date="2016-11" db="UniProtKB">
        <authorList>
            <consortium name="WormBaseParasite"/>
        </authorList>
    </citation>
    <scope>IDENTIFICATION</scope>
</reference>
<feature type="compositionally biased region" description="Pro residues" evidence="1">
    <location>
        <begin position="45"/>
        <end position="54"/>
    </location>
</feature>
<feature type="region of interest" description="Disordered" evidence="1">
    <location>
        <begin position="1"/>
        <end position="86"/>
    </location>
</feature>
<dbReference type="WBParaSite" id="Csp11.Scaffold630.g17401.t2">
    <property type="protein sequence ID" value="Csp11.Scaffold630.g17401.t2"/>
    <property type="gene ID" value="Csp11.Scaffold630.g17401"/>
</dbReference>